<comment type="similarity">
    <text evidence="2">Belongs to the SLC29A/ENT transporter (TC 2.A.57) family.</text>
</comment>
<dbReference type="WBParaSite" id="MBELARI_LOCUS18315">
    <property type="protein sequence ID" value="MBELARI_LOCUS18315"/>
    <property type="gene ID" value="MBELARI_LOCUS18315"/>
</dbReference>
<evidence type="ECO:0000256" key="6">
    <source>
        <dbReference type="ARBA" id="ARBA00023136"/>
    </source>
</evidence>
<feature type="transmembrane region" description="Helical" evidence="8">
    <location>
        <begin position="414"/>
        <end position="437"/>
    </location>
</feature>
<keyword evidence="3" id="KW-0813">Transport</keyword>
<feature type="transmembrane region" description="Helical" evidence="8">
    <location>
        <begin position="300"/>
        <end position="322"/>
    </location>
</feature>
<dbReference type="Pfam" id="PF01733">
    <property type="entry name" value="Nucleoside_tran"/>
    <property type="match status" value="1"/>
</dbReference>
<reference evidence="10" key="1">
    <citation type="submission" date="2024-02" db="UniProtKB">
        <authorList>
            <consortium name="WormBaseParasite"/>
        </authorList>
    </citation>
    <scope>IDENTIFICATION</scope>
</reference>
<evidence type="ECO:0000256" key="8">
    <source>
        <dbReference type="SAM" id="Phobius"/>
    </source>
</evidence>
<feature type="transmembrane region" description="Helical" evidence="8">
    <location>
        <begin position="143"/>
        <end position="162"/>
    </location>
</feature>
<protein>
    <submittedName>
        <fullName evidence="10">Equilibrative nucleoside transporter 1</fullName>
    </submittedName>
</protein>
<feature type="region of interest" description="Disordered" evidence="7">
    <location>
        <begin position="1"/>
        <end position="23"/>
    </location>
</feature>
<feature type="transmembrane region" description="Helical" evidence="8">
    <location>
        <begin position="211"/>
        <end position="230"/>
    </location>
</feature>
<feature type="transmembrane region" description="Helical" evidence="8">
    <location>
        <begin position="168"/>
        <end position="190"/>
    </location>
</feature>
<name>A0AAF3EVU6_9BILA</name>
<dbReference type="PANTHER" id="PTHR10332">
    <property type="entry name" value="EQUILIBRATIVE NUCLEOSIDE TRANSPORTER"/>
    <property type="match status" value="1"/>
</dbReference>
<evidence type="ECO:0000256" key="3">
    <source>
        <dbReference type="ARBA" id="ARBA00022448"/>
    </source>
</evidence>
<evidence type="ECO:0000313" key="9">
    <source>
        <dbReference type="Proteomes" id="UP000887575"/>
    </source>
</evidence>
<dbReference type="GO" id="GO:0005337">
    <property type="term" value="F:nucleoside transmembrane transporter activity"/>
    <property type="evidence" value="ECO:0007669"/>
    <property type="project" value="InterPro"/>
</dbReference>
<feature type="transmembrane region" description="Helical" evidence="8">
    <location>
        <begin position="236"/>
        <end position="259"/>
    </location>
</feature>
<keyword evidence="5 8" id="KW-1133">Transmembrane helix</keyword>
<feature type="transmembrane region" description="Helical" evidence="8">
    <location>
        <begin position="342"/>
        <end position="362"/>
    </location>
</feature>
<keyword evidence="9" id="KW-1185">Reference proteome</keyword>
<proteinExistence type="inferred from homology"/>
<comment type="subcellular location">
    <subcellularLocation>
        <location evidence="1">Membrane</location>
        <topology evidence="1">Multi-pass membrane protein</topology>
    </subcellularLocation>
</comment>
<dbReference type="InterPro" id="IPR002259">
    <property type="entry name" value="Eqnu_transpt"/>
</dbReference>
<feature type="transmembrane region" description="Helical" evidence="8">
    <location>
        <begin position="449"/>
        <end position="477"/>
    </location>
</feature>
<dbReference type="Proteomes" id="UP000887575">
    <property type="component" value="Unassembled WGS sequence"/>
</dbReference>
<dbReference type="GO" id="GO:0005886">
    <property type="term" value="C:plasma membrane"/>
    <property type="evidence" value="ECO:0007669"/>
    <property type="project" value="TreeGrafter"/>
</dbReference>
<organism evidence="9 10">
    <name type="scientific">Mesorhabditis belari</name>
    <dbReference type="NCBI Taxonomy" id="2138241"/>
    <lineage>
        <taxon>Eukaryota</taxon>
        <taxon>Metazoa</taxon>
        <taxon>Ecdysozoa</taxon>
        <taxon>Nematoda</taxon>
        <taxon>Chromadorea</taxon>
        <taxon>Rhabditida</taxon>
        <taxon>Rhabditina</taxon>
        <taxon>Rhabditomorpha</taxon>
        <taxon>Rhabditoidea</taxon>
        <taxon>Rhabditidae</taxon>
        <taxon>Mesorhabditinae</taxon>
        <taxon>Mesorhabditis</taxon>
    </lineage>
</organism>
<dbReference type="PRINTS" id="PR01130">
    <property type="entry name" value="DERENTRNSPRT"/>
</dbReference>
<feature type="transmembrane region" description="Helical" evidence="8">
    <location>
        <begin position="50"/>
        <end position="72"/>
    </location>
</feature>
<dbReference type="PANTHER" id="PTHR10332:SF80">
    <property type="entry name" value="EQUILIBRATIVE NUCLEOSIDE TRANSPORTER 2, ISOFORM A"/>
    <property type="match status" value="1"/>
</dbReference>
<evidence type="ECO:0000256" key="7">
    <source>
        <dbReference type="SAM" id="MobiDB-lite"/>
    </source>
</evidence>
<keyword evidence="6 8" id="KW-0472">Membrane</keyword>
<dbReference type="AlphaFoldDB" id="A0AAF3EVU6"/>
<evidence type="ECO:0000256" key="5">
    <source>
        <dbReference type="ARBA" id="ARBA00022989"/>
    </source>
</evidence>
<keyword evidence="4 8" id="KW-0812">Transmembrane</keyword>
<evidence type="ECO:0000313" key="10">
    <source>
        <dbReference type="WBParaSite" id="MBELARI_LOCUS18315"/>
    </source>
</evidence>
<evidence type="ECO:0000256" key="1">
    <source>
        <dbReference type="ARBA" id="ARBA00004141"/>
    </source>
</evidence>
<accession>A0AAF3EVU6</accession>
<sequence>MFYEPGTSSPPPPEYDPKNEKRKFNGFSRSETVEPFIEGTETAPKDRNGLVWWIFLLHGIGVLMPWNMYITIAHNYFEGFKLWEWRNATLPLKSDNASSFSLHPTEESRVFLHWMTICSQTPNLVLNCLNIFIPIRGDLTRRITISISIVGLVVLLTDLLVFVDTSTWVTSFFYLTLILIALLNGANGIYQSSIYGVVSDFPFKYTNAVIIGNNFCGTFVTILNILAVLVSSNPQYQAFVFFTISLFTIGLCYVSFFGLKYQEFYRYYSGQGIENRQQNCQGIISLTEYKRTIKEGWIQFVNVFLIFFVTLSLFPAVMMNVKPNAPKANGEFDYDFIFPKDQYVNISCFLLFNVFAFIGSMLASATKPLLSPKVLTICCWIRLLLIPAIVMCNYQPLGKGGARRKLAIWILNPWAYMSLAMIMSLSSGYFSSLAMMYAPRVVDSSRARLAGMISAFILICGVVAGLWFSVILAQIVLW</sequence>
<feature type="transmembrane region" description="Helical" evidence="8">
    <location>
        <begin position="374"/>
        <end position="394"/>
    </location>
</feature>
<evidence type="ECO:0000256" key="4">
    <source>
        <dbReference type="ARBA" id="ARBA00022692"/>
    </source>
</evidence>
<evidence type="ECO:0000256" key="2">
    <source>
        <dbReference type="ARBA" id="ARBA00007965"/>
    </source>
</evidence>